<evidence type="ECO:0000313" key="4">
    <source>
        <dbReference type="EMBL" id="MBC3766244.1"/>
    </source>
</evidence>
<comment type="caution">
    <text evidence="4">The sequence shown here is derived from an EMBL/GenBank/DDBJ whole genome shotgun (WGS) entry which is preliminary data.</text>
</comment>
<name>A0A8J6ITW3_9ALTE</name>
<dbReference type="InterPro" id="IPR029069">
    <property type="entry name" value="HotDog_dom_sf"/>
</dbReference>
<reference evidence="4" key="2">
    <citation type="submission" date="2020-08" db="EMBL/GenBank/DDBJ databases">
        <authorList>
            <person name="Lai Q."/>
        </authorList>
    </citation>
    <scope>NUCLEOTIDE SEQUENCE</scope>
    <source>
        <strain evidence="4">S27-2</strain>
    </source>
</reference>
<feature type="binding site" evidence="2">
    <location>
        <position position="63"/>
    </location>
    <ligand>
        <name>CoA</name>
        <dbReference type="ChEBI" id="CHEBI:57287"/>
    </ligand>
</feature>
<dbReference type="SUPFAM" id="SSF54637">
    <property type="entry name" value="Thioesterase/thiol ester dehydrase-isomerase"/>
    <property type="match status" value="1"/>
</dbReference>
<protein>
    <submittedName>
        <fullName evidence="4">Thioesterase</fullName>
    </submittedName>
</protein>
<reference evidence="4" key="1">
    <citation type="journal article" date="2018" name="Int. J. Syst. Evol. Microbiol.">
        <title>Neptunicella marina gen. nov., sp. nov., isolated from surface seawater.</title>
        <authorList>
            <person name="Liu X."/>
            <person name="Lai Q."/>
            <person name="Du Y."/>
            <person name="Zhang X."/>
            <person name="Liu Z."/>
            <person name="Sun F."/>
            <person name="Shao Z."/>
        </authorList>
    </citation>
    <scope>NUCLEOTIDE SEQUENCE</scope>
    <source>
        <strain evidence="4">S27-2</strain>
    </source>
</reference>
<organism evidence="4 5">
    <name type="scientific">Neptunicella marina</name>
    <dbReference type="NCBI Taxonomy" id="2125989"/>
    <lineage>
        <taxon>Bacteria</taxon>
        <taxon>Pseudomonadati</taxon>
        <taxon>Pseudomonadota</taxon>
        <taxon>Gammaproteobacteria</taxon>
        <taxon>Alteromonadales</taxon>
        <taxon>Alteromonadaceae</taxon>
        <taxon>Neptunicella</taxon>
    </lineage>
</organism>
<feature type="domain" description="Fluoroacetyl-CoA-specific thioesterase-like" evidence="3">
    <location>
        <begin position="13"/>
        <end position="119"/>
    </location>
</feature>
<dbReference type="PIRSF" id="PIRSF014972">
    <property type="entry name" value="FlK"/>
    <property type="match status" value="1"/>
</dbReference>
<feature type="binding site" evidence="2">
    <location>
        <position position="63"/>
    </location>
    <ligand>
        <name>substrate</name>
    </ligand>
</feature>
<evidence type="ECO:0000256" key="2">
    <source>
        <dbReference type="PIRSR" id="PIRSR014972-2"/>
    </source>
</evidence>
<dbReference type="InterPro" id="IPR054485">
    <property type="entry name" value="FlK-like_dom"/>
</dbReference>
<dbReference type="RefSeq" id="WP_186506771.1">
    <property type="nucleotide sequence ID" value="NZ_JACNEP010000007.1"/>
</dbReference>
<proteinExistence type="predicted"/>
<sequence length="133" mass="14146">MRTGDKAEIVYQVTHADTAKALSFDPQDNFPSVLATARMVALMELAAARVLKPQLQAGELSVGIDVNVKHMAATAVDDTVTARAEYTGPQGKLHGFNVYLYDSGGLAGEGTHTRAIIDSSRLEDGAQKRASKS</sequence>
<dbReference type="Gene3D" id="3.10.129.10">
    <property type="entry name" value="Hotdog Thioesterase"/>
    <property type="match status" value="1"/>
</dbReference>
<dbReference type="PANTHER" id="PTHR36934">
    <property type="entry name" value="BLR0278 PROTEIN"/>
    <property type="match status" value="1"/>
</dbReference>
<evidence type="ECO:0000313" key="5">
    <source>
        <dbReference type="Proteomes" id="UP000601768"/>
    </source>
</evidence>
<dbReference type="Pfam" id="PF22636">
    <property type="entry name" value="FlK"/>
    <property type="match status" value="1"/>
</dbReference>
<dbReference type="InterPro" id="IPR025540">
    <property type="entry name" value="FlK"/>
</dbReference>
<feature type="binding site" evidence="2">
    <location>
        <position position="114"/>
    </location>
    <ligand>
        <name>substrate</name>
    </ligand>
</feature>
<feature type="active site" evidence="1">
    <location>
        <position position="44"/>
    </location>
</feature>
<dbReference type="PANTHER" id="PTHR36934:SF1">
    <property type="entry name" value="THIOESTERASE DOMAIN-CONTAINING PROTEIN"/>
    <property type="match status" value="1"/>
</dbReference>
<dbReference type="Proteomes" id="UP000601768">
    <property type="component" value="Unassembled WGS sequence"/>
</dbReference>
<accession>A0A8J6ITW3</accession>
<evidence type="ECO:0000256" key="1">
    <source>
        <dbReference type="PIRSR" id="PIRSR014972-1"/>
    </source>
</evidence>
<feature type="active site" evidence="1">
    <location>
        <position position="70"/>
    </location>
</feature>
<gene>
    <name evidence="4" type="ORF">H8B19_10155</name>
</gene>
<evidence type="ECO:0000259" key="3">
    <source>
        <dbReference type="Pfam" id="PF22636"/>
    </source>
</evidence>
<feature type="active site" evidence="1">
    <location>
        <position position="36"/>
    </location>
</feature>
<dbReference type="AlphaFoldDB" id="A0A8J6ITW3"/>
<keyword evidence="5" id="KW-1185">Reference proteome</keyword>
<dbReference type="EMBL" id="JACNEP010000007">
    <property type="protein sequence ID" value="MBC3766244.1"/>
    <property type="molecule type" value="Genomic_DNA"/>
</dbReference>